<keyword evidence="1" id="KW-0472">Membrane</keyword>
<evidence type="ECO:0000313" key="3">
    <source>
        <dbReference type="Proteomes" id="UP000007875"/>
    </source>
</evidence>
<dbReference type="Proteomes" id="UP000007875">
    <property type="component" value="Unassembled WGS sequence"/>
</dbReference>
<keyword evidence="1" id="KW-0812">Transmembrane</keyword>
<accession>H2YB74</accession>
<reference evidence="2" key="2">
    <citation type="submission" date="2025-08" db="UniProtKB">
        <authorList>
            <consortium name="Ensembl"/>
        </authorList>
    </citation>
    <scope>IDENTIFICATION</scope>
</reference>
<proteinExistence type="predicted"/>
<dbReference type="HOGENOM" id="CLU_2262803_0_0_1"/>
<keyword evidence="1" id="KW-1133">Transmembrane helix</keyword>
<reference evidence="3" key="1">
    <citation type="submission" date="2003-08" db="EMBL/GenBank/DDBJ databases">
        <authorList>
            <person name="Birren B."/>
            <person name="Nusbaum C."/>
            <person name="Abebe A."/>
            <person name="Abouelleil A."/>
            <person name="Adekoya E."/>
            <person name="Ait-zahra M."/>
            <person name="Allen N."/>
            <person name="Allen T."/>
            <person name="An P."/>
            <person name="Anderson M."/>
            <person name="Anderson S."/>
            <person name="Arachchi H."/>
            <person name="Armbruster J."/>
            <person name="Bachantsang P."/>
            <person name="Baldwin J."/>
            <person name="Barry A."/>
            <person name="Bayul T."/>
            <person name="Blitshsteyn B."/>
            <person name="Bloom T."/>
            <person name="Blye J."/>
            <person name="Boguslavskiy L."/>
            <person name="Borowsky M."/>
            <person name="Boukhgalter B."/>
            <person name="Brunache A."/>
            <person name="Butler J."/>
            <person name="Calixte N."/>
            <person name="Calvo S."/>
            <person name="Camarata J."/>
            <person name="Campo K."/>
            <person name="Chang J."/>
            <person name="Cheshatsang Y."/>
            <person name="Citroen M."/>
            <person name="Collymore A."/>
            <person name="Considine T."/>
            <person name="Cook A."/>
            <person name="Cooke P."/>
            <person name="Corum B."/>
            <person name="Cuomo C."/>
            <person name="David R."/>
            <person name="Dawoe T."/>
            <person name="Degray S."/>
            <person name="Dodge S."/>
            <person name="Dooley K."/>
            <person name="Dorje P."/>
            <person name="Dorjee K."/>
            <person name="Dorris L."/>
            <person name="Duffey N."/>
            <person name="Dupes A."/>
            <person name="Elkins T."/>
            <person name="Engels R."/>
            <person name="Erickson J."/>
            <person name="Farina A."/>
            <person name="Faro S."/>
            <person name="Ferreira P."/>
            <person name="Fischer H."/>
            <person name="Fitzgerald M."/>
            <person name="Foley K."/>
            <person name="Gage D."/>
            <person name="Galagan J."/>
            <person name="Gearin G."/>
            <person name="Gnerre S."/>
            <person name="Gnirke A."/>
            <person name="Goyette A."/>
            <person name="Graham J."/>
            <person name="Grandbois E."/>
            <person name="Gyaltsen K."/>
            <person name="Hafez N."/>
            <person name="Hagopian D."/>
            <person name="Hagos B."/>
            <person name="Hall J."/>
            <person name="Hatcher B."/>
            <person name="Heller A."/>
            <person name="Higgins H."/>
            <person name="Honan T."/>
            <person name="Horn A."/>
            <person name="Houde N."/>
            <person name="Hughes L."/>
            <person name="Hulme W."/>
            <person name="Husby E."/>
            <person name="Iliev I."/>
            <person name="Jaffe D."/>
            <person name="Jones C."/>
            <person name="Kamal M."/>
            <person name="Kamat A."/>
            <person name="Kamvysselis M."/>
            <person name="Karlsson E."/>
            <person name="Kells C."/>
            <person name="Kieu A."/>
            <person name="Kisner P."/>
            <person name="Kodira C."/>
            <person name="Kulbokas E."/>
            <person name="Labutti K."/>
            <person name="Lama D."/>
            <person name="Landers T."/>
            <person name="Leger J."/>
            <person name="Levine S."/>
            <person name="Lewis D."/>
            <person name="Lewis T."/>
            <person name="Lindblad-toh K."/>
            <person name="Liu X."/>
            <person name="Lokyitsang T."/>
            <person name="Lokyitsang Y."/>
            <person name="Lucien O."/>
            <person name="Lui A."/>
            <person name="Ma L.J."/>
            <person name="Mabbitt R."/>
            <person name="Macdonald J."/>
            <person name="Maclean C."/>
            <person name="Major J."/>
            <person name="Manning J."/>
            <person name="Marabella R."/>
            <person name="Maru K."/>
            <person name="Matthews C."/>
            <person name="Mauceli E."/>
            <person name="Mccarthy M."/>
            <person name="Mcdonough S."/>
            <person name="Mcghee T."/>
            <person name="Meldrim J."/>
            <person name="Meneus L."/>
            <person name="Mesirov J."/>
            <person name="Mihalev A."/>
            <person name="Mihova T."/>
            <person name="Mikkelsen T."/>
            <person name="Mlenga V."/>
            <person name="Moru K."/>
            <person name="Mozes J."/>
            <person name="Mulrain L."/>
            <person name="Munson G."/>
            <person name="Naylor J."/>
            <person name="Newes C."/>
            <person name="Nguyen C."/>
            <person name="Nguyen N."/>
            <person name="Nguyen T."/>
            <person name="Nicol R."/>
            <person name="Nielsen C."/>
            <person name="Nizzari M."/>
            <person name="Norbu C."/>
            <person name="Norbu N."/>
            <person name="O'donnell P."/>
            <person name="Okoawo O."/>
            <person name="O'leary S."/>
            <person name="Omotosho B."/>
            <person name="O'neill K."/>
            <person name="Osman S."/>
            <person name="Parker S."/>
            <person name="Perrin D."/>
            <person name="Phunkhang P."/>
            <person name="Piqani B."/>
            <person name="Purcell S."/>
            <person name="Rachupka T."/>
            <person name="Ramasamy U."/>
            <person name="Rameau R."/>
            <person name="Ray V."/>
            <person name="Raymond C."/>
            <person name="Retta R."/>
            <person name="Richardson S."/>
            <person name="Rise C."/>
            <person name="Rodriguez J."/>
            <person name="Rogers J."/>
            <person name="Rogov P."/>
            <person name="Rutman M."/>
            <person name="Schupbach R."/>
            <person name="Seaman C."/>
            <person name="Settipalli S."/>
            <person name="Sharpe T."/>
            <person name="Sheridan J."/>
            <person name="Sherpa N."/>
            <person name="Shi J."/>
            <person name="Smirnov S."/>
            <person name="Smith C."/>
            <person name="Sougnez C."/>
            <person name="Spencer B."/>
            <person name="Stalker J."/>
            <person name="Stange-thomann N."/>
            <person name="Stavropoulos S."/>
            <person name="Stetson K."/>
            <person name="Stone C."/>
            <person name="Stone S."/>
            <person name="Stubbs M."/>
            <person name="Talamas J."/>
            <person name="Tchuinga P."/>
            <person name="Tenzing P."/>
            <person name="Tesfaye S."/>
            <person name="Theodore J."/>
            <person name="Thoulutsang Y."/>
            <person name="Topham K."/>
            <person name="Towey S."/>
            <person name="Tsamla T."/>
            <person name="Tsomo N."/>
            <person name="Vallee D."/>
            <person name="Vassiliev H."/>
            <person name="Venkataraman V."/>
            <person name="Vinson J."/>
            <person name="Vo A."/>
            <person name="Wade C."/>
            <person name="Wang S."/>
            <person name="Wangchuk T."/>
            <person name="Wangdi T."/>
            <person name="Whittaker C."/>
            <person name="Wilkinson J."/>
            <person name="Wu Y."/>
            <person name="Wyman D."/>
            <person name="Yadav S."/>
            <person name="Yang S."/>
            <person name="Yang X."/>
            <person name="Yeager S."/>
            <person name="Yee E."/>
            <person name="Young G."/>
            <person name="Zainoun J."/>
            <person name="Zembeck L."/>
            <person name="Zimmer A."/>
            <person name="Zody M."/>
            <person name="Lander E."/>
        </authorList>
    </citation>
    <scope>NUCLEOTIDE SEQUENCE [LARGE SCALE GENOMIC DNA]</scope>
</reference>
<keyword evidence="3" id="KW-1185">Reference proteome</keyword>
<protein>
    <submittedName>
        <fullName evidence="2">Uncharacterized protein</fullName>
    </submittedName>
</protein>
<organism evidence="2 3">
    <name type="scientific">Ciona savignyi</name>
    <name type="common">Pacific transparent sea squirt</name>
    <dbReference type="NCBI Taxonomy" id="51511"/>
    <lineage>
        <taxon>Eukaryota</taxon>
        <taxon>Metazoa</taxon>
        <taxon>Chordata</taxon>
        <taxon>Tunicata</taxon>
        <taxon>Ascidiacea</taxon>
        <taxon>Phlebobranchia</taxon>
        <taxon>Cionidae</taxon>
        <taxon>Ciona</taxon>
    </lineage>
</organism>
<name>H2YB74_CIOSA</name>
<dbReference type="Ensembl" id="ENSCSAVT00000002613.1">
    <property type="protein sequence ID" value="ENSCSAVP00000002572.1"/>
    <property type="gene ID" value="ENSCSAVG00000001516.1"/>
</dbReference>
<sequence length="103" mass="11572">MNSHMGNTTIVISASPPCTGCYFDKVAPILLYIIVVGIMIGVIVWMFSTACSDNCSWSIRMFGDKEQEKTTLLKKNDHKHLNENPNYSSIKTSEINFHDVKCV</sequence>
<evidence type="ECO:0000256" key="1">
    <source>
        <dbReference type="SAM" id="Phobius"/>
    </source>
</evidence>
<feature type="transmembrane region" description="Helical" evidence="1">
    <location>
        <begin position="29"/>
        <end position="51"/>
    </location>
</feature>
<dbReference type="AlphaFoldDB" id="H2YB74"/>
<evidence type="ECO:0000313" key="2">
    <source>
        <dbReference type="Ensembl" id="ENSCSAVP00000002572.1"/>
    </source>
</evidence>
<dbReference type="InParanoid" id="H2YB74"/>
<reference evidence="2" key="3">
    <citation type="submission" date="2025-09" db="UniProtKB">
        <authorList>
            <consortium name="Ensembl"/>
        </authorList>
    </citation>
    <scope>IDENTIFICATION</scope>
</reference>